<dbReference type="GeneID" id="93102771"/>
<dbReference type="PANTHER" id="PTHR30547:SF0">
    <property type="entry name" value="BLR8175 PROTEIN"/>
    <property type="match status" value="1"/>
</dbReference>
<dbReference type="InterPro" id="IPR053148">
    <property type="entry name" value="PD-DEXK-like_domain"/>
</dbReference>
<reference evidence="3 4" key="1">
    <citation type="submission" date="2020-08" db="EMBL/GenBank/DDBJ databases">
        <title>Genomic Encyclopedia of Type Strains, Phase IV (KMG-IV): sequencing the most valuable type-strain genomes for metagenomic binning, comparative biology and taxonomic classification.</title>
        <authorList>
            <person name="Goeker M."/>
        </authorList>
    </citation>
    <scope>NUCLEOTIDE SEQUENCE [LARGE SCALE GENOMIC DNA]</scope>
    <source>
        <strain evidence="3 4">DSM 105721</strain>
    </source>
</reference>
<sequence>MDISHNYAEAVKTIKGAILRSQYRAISSVNKEQLSLYYGVGQYVSENSRDGFWGTGAIETISQQLQKELPGLRGFSAANIKFMRQFYESWSGQLKSLTAVSEVENDKSLTTISEIDTFQLVGNKDIDGEVFDLSVFLSLGFTHHMIIVRKVQTLTERLFYIRQAVVNKWSKEVLTAKIADDLFHHKGELAHNFIQTIPDVRQSLKTIEMFKDEYLLDFINVEELGERDKEDIDERVVEREIVHNIKKFIMTFGRDFAFVGNQYKLEVFGVEHFPDLIFFNRELNALVVIELKKGAFKSSYLGQLCTYLRLVDDQMRKPHENPSIGIVLCKSADKKYVEYVIQDYDKPMGVVTYKTSDDMPERLKQALPDMEELKKLL</sequence>
<dbReference type="PANTHER" id="PTHR30547">
    <property type="entry name" value="UNCHARACTERIZED PROTEIN YHCG-RELATED"/>
    <property type="match status" value="1"/>
</dbReference>
<gene>
    <name evidence="3" type="ORF">GGR14_002554</name>
</gene>
<dbReference type="EMBL" id="JACIES010000006">
    <property type="protein sequence ID" value="MBB4026753.1"/>
    <property type="molecule type" value="Genomic_DNA"/>
</dbReference>
<dbReference type="InterPro" id="IPR011856">
    <property type="entry name" value="tRNA_endonuc-like_dom_sf"/>
</dbReference>
<feature type="domain" description="YhcG N-terminal" evidence="2">
    <location>
        <begin position="14"/>
        <end position="184"/>
    </location>
</feature>
<organism evidence="3 4">
    <name type="scientific">Butyricimonas faecihominis</name>
    <dbReference type="NCBI Taxonomy" id="1472416"/>
    <lineage>
        <taxon>Bacteria</taxon>
        <taxon>Pseudomonadati</taxon>
        <taxon>Bacteroidota</taxon>
        <taxon>Bacteroidia</taxon>
        <taxon>Bacteroidales</taxon>
        <taxon>Odoribacteraceae</taxon>
        <taxon>Butyricimonas</taxon>
    </lineage>
</organism>
<dbReference type="GO" id="GO:0003676">
    <property type="term" value="F:nucleic acid binding"/>
    <property type="evidence" value="ECO:0007669"/>
    <property type="project" value="InterPro"/>
</dbReference>
<evidence type="ECO:0000259" key="1">
    <source>
        <dbReference type="Pfam" id="PF06250"/>
    </source>
</evidence>
<dbReference type="AlphaFoldDB" id="A0A7W6HXD1"/>
<name>A0A7W6HXD1_9BACT</name>
<evidence type="ECO:0000259" key="2">
    <source>
        <dbReference type="Pfam" id="PF17761"/>
    </source>
</evidence>
<evidence type="ECO:0000313" key="3">
    <source>
        <dbReference type="EMBL" id="MBB4026753.1"/>
    </source>
</evidence>
<dbReference type="Pfam" id="PF06250">
    <property type="entry name" value="YhcG_C"/>
    <property type="match status" value="1"/>
</dbReference>
<comment type="caution">
    <text evidence="3">The sequence shown here is derived from an EMBL/GenBank/DDBJ whole genome shotgun (WGS) entry which is preliminary data.</text>
</comment>
<keyword evidence="3" id="KW-0540">Nuclease</keyword>
<dbReference type="Proteomes" id="UP000546007">
    <property type="component" value="Unassembled WGS sequence"/>
</dbReference>
<keyword evidence="3" id="KW-0378">Hydrolase</keyword>
<dbReference type="Gene3D" id="3.40.1350.10">
    <property type="match status" value="1"/>
</dbReference>
<dbReference type="GO" id="GO:0004519">
    <property type="term" value="F:endonuclease activity"/>
    <property type="evidence" value="ECO:0007669"/>
    <property type="project" value="UniProtKB-KW"/>
</dbReference>
<accession>A0A7W6HXD1</accession>
<dbReference type="RefSeq" id="WP_124317070.1">
    <property type="nucleotide sequence ID" value="NZ_AP028155.1"/>
</dbReference>
<feature type="domain" description="YhcG PDDEXK nuclease" evidence="1">
    <location>
        <begin position="208"/>
        <end position="368"/>
    </location>
</feature>
<protein>
    <submittedName>
        <fullName evidence="3">Putative nuclease of restriction endonuclease-like (RecB) superfamily</fullName>
    </submittedName>
</protein>
<evidence type="ECO:0000313" key="4">
    <source>
        <dbReference type="Proteomes" id="UP000546007"/>
    </source>
</evidence>
<keyword evidence="4" id="KW-1185">Reference proteome</keyword>
<dbReference type="InterPro" id="IPR041527">
    <property type="entry name" value="YhcG_N"/>
</dbReference>
<dbReference type="OrthoDB" id="9801263at2"/>
<dbReference type="Pfam" id="PF17761">
    <property type="entry name" value="DUF1016_N"/>
    <property type="match status" value="1"/>
</dbReference>
<dbReference type="InterPro" id="IPR009362">
    <property type="entry name" value="YhcG_C"/>
</dbReference>
<keyword evidence="3" id="KW-0255">Endonuclease</keyword>
<proteinExistence type="predicted"/>